<evidence type="ECO:0008006" key="3">
    <source>
        <dbReference type="Google" id="ProtNLM"/>
    </source>
</evidence>
<evidence type="ECO:0000313" key="1">
    <source>
        <dbReference type="EMBL" id="KAF0251554.1"/>
    </source>
</evidence>
<proteinExistence type="predicted"/>
<sequence length="161" mass="17762">MAWASERELCFSQVWGHAVSETWQEECAMNQGTLQTAVLSAAELIDYLCPTSGAPYSVERYAEIFGLSPTEFAGQIAAYRHSKPDATSASDAEATQRFIADVLRVILALDESGVAVERAITWFRLEPLPTFEQQTAEQLVSQVQVERVLQFLASWQAGSQG</sequence>
<organism evidence="1 2">
    <name type="scientific">Pseudomonas putida</name>
    <name type="common">Arthrobacter siderocapsulatus</name>
    <dbReference type="NCBI Taxonomy" id="303"/>
    <lineage>
        <taxon>Bacteria</taxon>
        <taxon>Pseudomonadati</taxon>
        <taxon>Pseudomonadota</taxon>
        <taxon>Gammaproteobacteria</taxon>
        <taxon>Pseudomonadales</taxon>
        <taxon>Pseudomonadaceae</taxon>
        <taxon>Pseudomonas</taxon>
    </lineage>
</organism>
<dbReference type="AlphaFoldDB" id="A0A7V8J1G5"/>
<evidence type="ECO:0000313" key="2">
    <source>
        <dbReference type="Proteomes" id="UP000442695"/>
    </source>
</evidence>
<reference evidence="1 2" key="1">
    <citation type="submission" date="2019-12" db="EMBL/GenBank/DDBJ databases">
        <authorList>
            <person name="Woiski C."/>
        </authorList>
    </citation>
    <scope>NUCLEOTIDE SEQUENCE [LARGE SCALE GENOMIC DNA]</scope>
    <source>
        <strain evidence="1 2">BOE100</strain>
    </source>
</reference>
<accession>A0A7V8J1G5</accession>
<protein>
    <recommendedName>
        <fullName evidence="3">DUF2384 domain-containing protein</fullName>
    </recommendedName>
</protein>
<comment type="caution">
    <text evidence="1">The sequence shown here is derived from an EMBL/GenBank/DDBJ whole genome shotgun (WGS) entry which is preliminary data.</text>
</comment>
<dbReference type="Proteomes" id="UP000442695">
    <property type="component" value="Unassembled WGS sequence"/>
</dbReference>
<name>A0A7V8J1G5_PSEPU</name>
<gene>
    <name evidence="1" type="ORF">GN299_28055</name>
</gene>
<dbReference type="EMBL" id="WOWR01000057">
    <property type="protein sequence ID" value="KAF0251554.1"/>
    <property type="molecule type" value="Genomic_DNA"/>
</dbReference>
<dbReference type="OrthoDB" id="8755366at2"/>